<dbReference type="PANTHER" id="PTHR46797:SF1">
    <property type="entry name" value="METHYLPHOSPHONATE SYNTHASE"/>
    <property type="match status" value="1"/>
</dbReference>
<dbReference type="Pfam" id="PF01381">
    <property type="entry name" value="HTH_3"/>
    <property type="match status" value="1"/>
</dbReference>
<reference evidence="3 4" key="1">
    <citation type="submission" date="2018-08" db="EMBL/GenBank/DDBJ databases">
        <title>A genome reference for cultivated species of the human gut microbiota.</title>
        <authorList>
            <person name="Zou Y."/>
            <person name="Xue W."/>
            <person name="Luo G."/>
        </authorList>
    </citation>
    <scope>NUCLEOTIDE SEQUENCE [LARGE SCALE GENOMIC DNA]</scope>
    <source>
        <strain evidence="3 4">AM22-7AC</strain>
    </source>
</reference>
<evidence type="ECO:0000259" key="2">
    <source>
        <dbReference type="PROSITE" id="PS50943"/>
    </source>
</evidence>
<dbReference type="InterPro" id="IPR010982">
    <property type="entry name" value="Lambda_DNA-bd_dom_sf"/>
</dbReference>
<dbReference type="Gene3D" id="1.10.260.40">
    <property type="entry name" value="lambda repressor-like DNA-binding domains"/>
    <property type="match status" value="1"/>
</dbReference>
<dbReference type="EMBL" id="QRIA01000028">
    <property type="protein sequence ID" value="RHG15100.1"/>
    <property type="molecule type" value="Genomic_DNA"/>
</dbReference>
<name>A0A414S9B4_MEDGN</name>
<dbReference type="GO" id="GO:0003677">
    <property type="term" value="F:DNA binding"/>
    <property type="evidence" value="ECO:0007669"/>
    <property type="project" value="UniProtKB-KW"/>
</dbReference>
<dbReference type="InterPro" id="IPR001387">
    <property type="entry name" value="Cro/C1-type_HTH"/>
</dbReference>
<dbReference type="AlphaFoldDB" id="A0A414S9B4"/>
<organism evidence="3 4">
    <name type="scientific">Mediterraneibacter gnavus</name>
    <name type="common">Ruminococcus gnavus</name>
    <dbReference type="NCBI Taxonomy" id="33038"/>
    <lineage>
        <taxon>Bacteria</taxon>
        <taxon>Bacillati</taxon>
        <taxon>Bacillota</taxon>
        <taxon>Clostridia</taxon>
        <taxon>Lachnospirales</taxon>
        <taxon>Lachnospiraceae</taxon>
        <taxon>Mediterraneibacter</taxon>
    </lineage>
</organism>
<dbReference type="Proteomes" id="UP000285697">
    <property type="component" value="Unassembled WGS sequence"/>
</dbReference>
<dbReference type="PANTHER" id="PTHR46797">
    <property type="entry name" value="HTH-TYPE TRANSCRIPTIONAL REGULATOR"/>
    <property type="match status" value="1"/>
</dbReference>
<feature type="domain" description="HTH cro/C1-type" evidence="2">
    <location>
        <begin position="7"/>
        <end position="61"/>
    </location>
</feature>
<keyword evidence="1" id="KW-0238">DNA-binding</keyword>
<dbReference type="SMART" id="SM00530">
    <property type="entry name" value="HTH_XRE"/>
    <property type="match status" value="1"/>
</dbReference>
<evidence type="ECO:0000256" key="1">
    <source>
        <dbReference type="ARBA" id="ARBA00023125"/>
    </source>
</evidence>
<dbReference type="GO" id="GO:0003700">
    <property type="term" value="F:DNA-binding transcription factor activity"/>
    <property type="evidence" value="ECO:0007669"/>
    <property type="project" value="TreeGrafter"/>
</dbReference>
<sequence>MTIGEKIKLVRSLRGLTQKELGFLIGLSDVRIRQYESDIRTPKKDKIKAICDALSVSESFFVNHHMETYNDIIQLLFDLQKICSAEVTQIDEKNNTYGITFQDKHINNILKIWYKKQEIMKSGELSEADYALWQAQFPDSLVNDSKELLPPIL</sequence>
<protein>
    <submittedName>
        <fullName evidence="3">XRE family transcriptional regulator</fullName>
    </submittedName>
</protein>
<proteinExistence type="predicted"/>
<evidence type="ECO:0000313" key="4">
    <source>
        <dbReference type="Proteomes" id="UP000285697"/>
    </source>
</evidence>
<evidence type="ECO:0000313" key="3">
    <source>
        <dbReference type="EMBL" id="RHG15100.1"/>
    </source>
</evidence>
<comment type="caution">
    <text evidence="3">The sequence shown here is derived from an EMBL/GenBank/DDBJ whole genome shotgun (WGS) entry which is preliminary data.</text>
</comment>
<dbReference type="PROSITE" id="PS50943">
    <property type="entry name" value="HTH_CROC1"/>
    <property type="match status" value="1"/>
</dbReference>
<dbReference type="RefSeq" id="WP_118263285.1">
    <property type="nucleotide sequence ID" value="NZ_JAQESN010000043.1"/>
</dbReference>
<dbReference type="InterPro" id="IPR050807">
    <property type="entry name" value="TransReg_Diox_bact_type"/>
</dbReference>
<gene>
    <name evidence="3" type="ORF">DW270_14770</name>
</gene>
<accession>A0A414S9B4</accession>
<dbReference type="CDD" id="cd00093">
    <property type="entry name" value="HTH_XRE"/>
    <property type="match status" value="1"/>
</dbReference>
<dbReference type="SUPFAM" id="SSF47413">
    <property type="entry name" value="lambda repressor-like DNA-binding domains"/>
    <property type="match status" value="1"/>
</dbReference>
<dbReference type="GO" id="GO:0005829">
    <property type="term" value="C:cytosol"/>
    <property type="evidence" value="ECO:0007669"/>
    <property type="project" value="TreeGrafter"/>
</dbReference>